<protein>
    <submittedName>
        <fullName evidence="1">Uncharacterized protein</fullName>
    </submittedName>
</protein>
<accession>A0A1H8HN59</accession>
<dbReference type="EMBL" id="FOCL01000003">
    <property type="protein sequence ID" value="SEN57651.1"/>
    <property type="molecule type" value="Genomic_DNA"/>
</dbReference>
<dbReference type="OrthoDB" id="798093at2"/>
<dbReference type="Proteomes" id="UP000198942">
    <property type="component" value="Unassembled WGS sequence"/>
</dbReference>
<organism evidence="1 2">
    <name type="scientific">Mucilaginibacter gossypiicola</name>
    <dbReference type="NCBI Taxonomy" id="551995"/>
    <lineage>
        <taxon>Bacteria</taxon>
        <taxon>Pseudomonadati</taxon>
        <taxon>Bacteroidota</taxon>
        <taxon>Sphingobacteriia</taxon>
        <taxon>Sphingobacteriales</taxon>
        <taxon>Sphingobacteriaceae</taxon>
        <taxon>Mucilaginibacter</taxon>
    </lineage>
</organism>
<evidence type="ECO:0000313" key="2">
    <source>
        <dbReference type="Proteomes" id="UP000198942"/>
    </source>
</evidence>
<reference evidence="2" key="1">
    <citation type="submission" date="2016-10" db="EMBL/GenBank/DDBJ databases">
        <authorList>
            <person name="Varghese N."/>
            <person name="Submissions S."/>
        </authorList>
    </citation>
    <scope>NUCLEOTIDE SEQUENCE [LARGE SCALE GENOMIC DNA]</scope>
    <source>
        <strain evidence="2">Gh-48</strain>
    </source>
</reference>
<keyword evidence="2" id="KW-1185">Reference proteome</keyword>
<evidence type="ECO:0000313" key="1">
    <source>
        <dbReference type="EMBL" id="SEN57651.1"/>
    </source>
</evidence>
<dbReference type="AlphaFoldDB" id="A0A1H8HN59"/>
<dbReference type="STRING" id="551995.SAMN05192574_103573"/>
<name>A0A1H8HN59_9SPHI</name>
<gene>
    <name evidence="1" type="ORF">SAMN05192574_103573</name>
</gene>
<dbReference type="RefSeq" id="WP_091210884.1">
    <property type="nucleotide sequence ID" value="NZ_FOCL01000003.1"/>
</dbReference>
<proteinExistence type="predicted"/>
<sequence length="132" mass="15534">MKKIIDWIKSVKDAAEMFFDKAKLHAETRRAMAYFYQAILTDECFKETNTTCIITIEPYGNVFRITETIFMENEKDIEKTWLGAFTHFPGTFLLQIGGDRYCIFNPAKNEMYLQCEFEDEPLLTCIRIDESK</sequence>